<dbReference type="PATRIC" id="fig|1227739.3.peg.474"/>
<evidence type="ECO:0000313" key="1">
    <source>
        <dbReference type="EMBL" id="AHJ95798.1"/>
    </source>
</evidence>
<accession>W8ETB7</accession>
<dbReference type="Proteomes" id="UP000019423">
    <property type="component" value="Chromosome"/>
</dbReference>
<dbReference type="HOGENOM" id="CLU_3311022_0_0_10"/>
<dbReference type="KEGG" id="hsw:Hsw_0203"/>
<keyword evidence="2" id="KW-1185">Reference proteome</keyword>
<dbReference type="AlphaFoldDB" id="W8ETB7"/>
<dbReference type="EMBL" id="CP007145">
    <property type="protein sequence ID" value="AHJ95798.1"/>
    <property type="molecule type" value="Genomic_DNA"/>
</dbReference>
<protein>
    <submittedName>
        <fullName evidence="1">Uncharacterized protein</fullName>
    </submittedName>
</protein>
<organism evidence="1 2">
    <name type="scientific">Hymenobacter swuensis DY53</name>
    <dbReference type="NCBI Taxonomy" id="1227739"/>
    <lineage>
        <taxon>Bacteria</taxon>
        <taxon>Pseudomonadati</taxon>
        <taxon>Bacteroidota</taxon>
        <taxon>Cytophagia</taxon>
        <taxon>Cytophagales</taxon>
        <taxon>Hymenobacteraceae</taxon>
        <taxon>Hymenobacter</taxon>
    </lineage>
</organism>
<sequence length="39" mass="4440">MARTAAKYGQQNRLAHYSAFKLLLISAYIYPVDQQQHSG</sequence>
<name>W8ETB7_9BACT</name>
<evidence type="ECO:0000313" key="2">
    <source>
        <dbReference type="Proteomes" id="UP000019423"/>
    </source>
</evidence>
<reference evidence="1 2" key="1">
    <citation type="submission" date="2014-01" db="EMBL/GenBank/DDBJ databases">
        <title>Complete genome sequence of ionizing-radiation resistance bacterium Hymenobacter swuensis DY53.</title>
        <authorList>
            <person name="Jung J.-H."/>
            <person name="Jeong S.-W."/>
            <person name="Joe M.-H."/>
            <person name="Cho y.-j."/>
            <person name="Kim M.-K."/>
            <person name="Lim S.-Y."/>
        </authorList>
    </citation>
    <scope>NUCLEOTIDE SEQUENCE [LARGE SCALE GENOMIC DNA]</scope>
    <source>
        <strain evidence="1 2">DY53</strain>
    </source>
</reference>
<proteinExistence type="predicted"/>
<gene>
    <name evidence="1" type="ORF">Hsw_0203</name>
</gene>
<dbReference type="STRING" id="1227739.Hsw_0203"/>